<name>A0A1F6G0I2_9BACT</name>
<dbReference type="PROSITE" id="PS51747">
    <property type="entry name" value="CYT_DCMP_DEAMINASES_2"/>
    <property type="match status" value="1"/>
</dbReference>
<dbReference type="Proteomes" id="UP000178601">
    <property type="component" value="Unassembled WGS sequence"/>
</dbReference>
<reference evidence="2 3" key="1">
    <citation type="journal article" date="2016" name="Nat. Commun.">
        <title>Thousands of microbial genomes shed light on interconnected biogeochemical processes in an aquifer system.</title>
        <authorList>
            <person name="Anantharaman K."/>
            <person name="Brown C.T."/>
            <person name="Hug L.A."/>
            <person name="Sharon I."/>
            <person name="Castelle C.J."/>
            <person name="Probst A.J."/>
            <person name="Thomas B.C."/>
            <person name="Singh A."/>
            <person name="Wilkins M.J."/>
            <person name="Karaoz U."/>
            <person name="Brodie E.L."/>
            <person name="Williams K.H."/>
            <person name="Hubbard S.S."/>
            <person name="Banfield J.F."/>
        </authorList>
    </citation>
    <scope>NUCLEOTIDE SEQUENCE [LARGE SCALE GENOMIC DNA]</scope>
</reference>
<dbReference type="InterPro" id="IPR002125">
    <property type="entry name" value="CMP_dCMP_dom"/>
</dbReference>
<evidence type="ECO:0000313" key="3">
    <source>
        <dbReference type="Proteomes" id="UP000178601"/>
    </source>
</evidence>
<dbReference type="AlphaFoldDB" id="A0A1F6G0I2"/>
<gene>
    <name evidence="2" type="ORF">A3H16_04015</name>
</gene>
<dbReference type="Pfam" id="PF00383">
    <property type="entry name" value="dCMP_cyt_deam_1"/>
    <property type="match status" value="1"/>
</dbReference>
<accession>A0A1F6G0I2</accession>
<dbReference type="SUPFAM" id="SSF53927">
    <property type="entry name" value="Cytidine deaminase-like"/>
    <property type="match status" value="1"/>
</dbReference>
<evidence type="ECO:0000313" key="2">
    <source>
        <dbReference type="EMBL" id="OGG91611.1"/>
    </source>
</evidence>
<feature type="domain" description="CMP/dCMP-type deaminase" evidence="1">
    <location>
        <begin position="18"/>
        <end position="154"/>
    </location>
</feature>
<dbReference type="InterPro" id="IPR016193">
    <property type="entry name" value="Cytidine_deaminase-like"/>
</dbReference>
<comment type="caution">
    <text evidence="2">The sequence shown here is derived from an EMBL/GenBank/DDBJ whole genome shotgun (WGS) entry which is preliminary data.</text>
</comment>
<dbReference type="EMBL" id="MFMQ01000045">
    <property type="protein sequence ID" value="OGG91611.1"/>
    <property type="molecule type" value="Genomic_DNA"/>
</dbReference>
<evidence type="ECO:0000259" key="1">
    <source>
        <dbReference type="PROSITE" id="PS51747"/>
    </source>
</evidence>
<dbReference type="Gene3D" id="3.40.140.10">
    <property type="entry name" value="Cytidine Deaminase, domain 2"/>
    <property type="match status" value="1"/>
</dbReference>
<dbReference type="GO" id="GO:0003824">
    <property type="term" value="F:catalytic activity"/>
    <property type="evidence" value="ECO:0007669"/>
    <property type="project" value="InterPro"/>
</dbReference>
<protein>
    <recommendedName>
        <fullName evidence="1">CMP/dCMP-type deaminase domain-containing protein</fullName>
    </recommendedName>
</protein>
<sequence length="164" mass="18543">MNIQYPYFPEDHSILYVEMDNSSMQEAKAYAKEHSIDKHQPTGALVVKDGKVIGRGANGSEYHKTHECERVKRGIPTGQGYELCEGCHPKNHSEPRAIADARKNGHDSRGADLYLWGHWWCCEPCWTAMIAASIKDVYLLEGSEKLFNKAHPENVIGRQFADVQ</sequence>
<organism evidence="2 3">
    <name type="scientific">Candidatus Kaiserbacteria bacterium RIFCSPLOWO2_12_FULL_53_8</name>
    <dbReference type="NCBI Taxonomy" id="1798529"/>
    <lineage>
        <taxon>Bacteria</taxon>
        <taxon>Candidatus Kaiseribacteriota</taxon>
    </lineage>
</organism>
<proteinExistence type="predicted"/>